<feature type="non-terminal residue" evidence="2">
    <location>
        <position position="1"/>
    </location>
</feature>
<dbReference type="InterPro" id="IPR016024">
    <property type="entry name" value="ARM-type_fold"/>
</dbReference>
<dbReference type="PANTHER" id="PTHR32226:SF2">
    <property type="entry name" value="TELO2-INTERACTING PROTEIN 2"/>
    <property type="match status" value="1"/>
</dbReference>
<dbReference type="PANTHER" id="PTHR32226">
    <property type="entry name" value="TELO2-INTERACTING PROTEIN 2"/>
    <property type="match status" value="1"/>
</dbReference>
<dbReference type="GO" id="GO:0110078">
    <property type="term" value="C:TTT Hsp90 cochaperone complex"/>
    <property type="evidence" value="ECO:0007669"/>
    <property type="project" value="InterPro"/>
</dbReference>
<dbReference type="SUPFAM" id="SSF48371">
    <property type="entry name" value="ARM repeat"/>
    <property type="match status" value="1"/>
</dbReference>
<dbReference type="Pfam" id="PF10521">
    <property type="entry name" value="Tti2"/>
    <property type="match status" value="1"/>
</dbReference>
<evidence type="ECO:0000256" key="1">
    <source>
        <dbReference type="ARBA" id="ARBA00034736"/>
    </source>
</evidence>
<organism evidence="2">
    <name type="scientific">Hydra vulgaris</name>
    <name type="common">Hydra</name>
    <name type="synonym">Hydra attenuata</name>
    <dbReference type="NCBI Taxonomy" id="6087"/>
    <lineage>
        <taxon>Eukaryota</taxon>
        <taxon>Metazoa</taxon>
        <taxon>Cnidaria</taxon>
        <taxon>Hydrozoa</taxon>
        <taxon>Hydroidolina</taxon>
        <taxon>Anthoathecata</taxon>
        <taxon>Aplanulata</taxon>
        <taxon>Hydridae</taxon>
        <taxon>Hydra</taxon>
    </lineage>
</organism>
<evidence type="ECO:0000313" key="2">
    <source>
        <dbReference type="EMBL" id="CDG69434.1"/>
    </source>
</evidence>
<sequence length="539" mass="62964">VFRSKYKNVWQYILEELHIIIKMSGNTLEELHIIIKKCSEMDDHQMLVEKNNISGKLSVINLADISLFLNSLNNDDNIATVFKMFRLYLEFKTFDEKDLKELINICNKCLILSDEFYPIIVNEDVYVNTNQINFEKNMYIAELSLVMFMDFFCFTAGYKCWNRNIKLKEGNNFQKSILKKLGGKFLIAVTSRLGNYKWSNNILKNISKDILEAVCHISNCHNVSSLVAGSENPLVAWFPEGLFPKLLTELTPRLYHNEWKKVPYLKHVLVWCVTKIKFPLLVSHISSILPFLLQLVDDYETENKCLGISTIEYLINNVTPSDLCLHNHADVIYDALFKQLYMNEDQVYEVTLSCLLKVLLVLYPKYNLEIKYTKWDDTLEKILENIEYTNKFSTKKILLNYLPEFFNHMDISLVKHTDRILSIIALTLEHSDGENEFCRNCALKILNKTLTQCSPVIFRYEDQILKFLMKFIIDLLLSEHLLCSSETKTKLFNELTNSIKQMKLCGGDRFEMKMRSIISASVNEKFKCVQNFLKLALEE</sequence>
<comment type="similarity">
    <text evidence="1">Belongs to the TTI2 family.</text>
</comment>
<proteinExistence type="evidence at transcript level"/>
<dbReference type="InterPro" id="IPR011989">
    <property type="entry name" value="ARM-like"/>
</dbReference>
<dbReference type="GO" id="GO:0005829">
    <property type="term" value="C:cytosol"/>
    <property type="evidence" value="ECO:0007669"/>
    <property type="project" value="TreeGrafter"/>
</dbReference>
<name>T2MBA7_HYDVU</name>
<protein>
    <submittedName>
        <fullName evidence="2">Uncharacterized protein C8orf41</fullName>
    </submittedName>
</protein>
<gene>
    <name evidence="2" type="primary">C8orf41</name>
</gene>
<dbReference type="GO" id="GO:0005634">
    <property type="term" value="C:nucleus"/>
    <property type="evidence" value="ECO:0007669"/>
    <property type="project" value="TreeGrafter"/>
</dbReference>
<accession>T2MBA7</accession>
<dbReference type="Gene3D" id="1.25.10.10">
    <property type="entry name" value="Leucine-rich Repeat Variant"/>
    <property type="match status" value="1"/>
</dbReference>
<dbReference type="InterPro" id="IPR018870">
    <property type="entry name" value="Tti2"/>
</dbReference>
<dbReference type="AlphaFoldDB" id="T2MBA7"/>
<reference evidence="2" key="1">
    <citation type="journal article" date="2013" name="Genome Biol. Evol.">
        <title>Punctuated emergences of genetic and phenotypic innovations in eumetazoan, bilaterian, euteleostome, and hominidae ancestors.</title>
        <authorList>
            <person name="Wenger Y."/>
            <person name="Galliot B."/>
        </authorList>
    </citation>
    <scope>NUCLEOTIDE SEQUENCE</scope>
    <source>
        <tissue evidence="2">Whole animals</tissue>
    </source>
</reference>
<dbReference type="EMBL" id="HAAD01003202">
    <property type="protein sequence ID" value="CDG69434.1"/>
    <property type="molecule type" value="mRNA"/>
</dbReference>